<reference evidence="3" key="2">
    <citation type="submission" date="2012-03" db="EMBL/GenBank/DDBJ databases">
        <title>Complete genome sequence of Borrelia crocidurae.</title>
        <authorList>
            <person name="Elbir H."/>
            <person name="Gimenez G."/>
            <person name="Robert C."/>
            <person name="Raoult D."/>
            <person name="Drancourt M."/>
        </authorList>
    </citation>
    <scope>NUCLEOTIDE SEQUENCE [LARGE SCALE GENOMIC DNA]</scope>
    <source>
        <strain evidence="3">Achema</strain>
        <plasmid evidence="3">unnamed10</plasmid>
    </source>
</reference>
<proteinExistence type="predicted"/>
<reference evidence="2 3" key="1">
    <citation type="journal article" date="2012" name="J. Bacteriol.">
        <title>Complete Genome Sequence of Borrelia crocidurae.</title>
        <authorList>
            <person name="Elbir H."/>
            <person name="Gimenez G."/>
            <person name="Robert C."/>
            <person name="Bergstrom S."/>
            <person name="Cutler S."/>
            <person name="Raoult D."/>
            <person name="Drancourt M."/>
        </authorList>
    </citation>
    <scope>NUCLEOTIDE SEQUENCE [LARGE SCALE GENOMIC DNA]</scope>
    <source>
        <strain evidence="2 3">Achema</strain>
        <plasmid evidence="3">unnamed10</plasmid>
    </source>
</reference>
<name>I0FEF7_BORCA</name>
<organism evidence="2 3">
    <name type="scientific">Borrelia crocidurae (strain Achema)</name>
    <dbReference type="NCBI Taxonomy" id="1155096"/>
    <lineage>
        <taxon>Bacteria</taxon>
        <taxon>Pseudomonadati</taxon>
        <taxon>Spirochaetota</taxon>
        <taxon>Spirochaetia</taxon>
        <taxon>Spirochaetales</taxon>
        <taxon>Borreliaceae</taxon>
        <taxon>Borrelia</taxon>
    </lineage>
</organism>
<dbReference type="Proteomes" id="UP000005212">
    <property type="component" value="Plasmid unnamed10"/>
</dbReference>
<protein>
    <submittedName>
        <fullName evidence="2">Uncharacterized protein</fullName>
    </submittedName>
</protein>
<dbReference type="EMBL" id="CP003436">
    <property type="protein sequence ID" value="AFI31863.1"/>
    <property type="molecule type" value="Genomic_DNA"/>
</dbReference>
<keyword evidence="2" id="KW-0614">Plasmid</keyword>
<evidence type="ECO:0000313" key="2">
    <source>
        <dbReference type="EMBL" id="AFI31863.1"/>
    </source>
</evidence>
<dbReference type="Pfam" id="PF05537">
    <property type="entry name" value="DUF759"/>
    <property type="match status" value="1"/>
</dbReference>
<dbReference type="KEGG" id="bcw:Q7M_1516"/>
<geneLocation type="plasmid" evidence="3">
    <name>unnamed10</name>
</geneLocation>
<dbReference type="HOGENOM" id="CLU_2271969_0_0_12"/>
<feature type="region of interest" description="Disordered" evidence="1">
    <location>
        <begin position="28"/>
        <end position="52"/>
    </location>
</feature>
<sequence length="102" mass="12248">MDNKFTIKIKGILDTKATKKAINKDLKNIKGKLPNENKQTHKQNKEKEHQEKKIAAFREKVERFRLTQTKRLMKQGESFEKARKKAFYAFFYAKSRFKKNRI</sequence>
<accession>I0FEF7</accession>
<dbReference type="AlphaFoldDB" id="I0FEF7"/>
<evidence type="ECO:0000256" key="1">
    <source>
        <dbReference type="SAM" id="MobiDB-lite"/>
    </source>
</evidence>
<dbReference type="PATRIC" id="fig|1155096.3.peg.1106"/>
<dbReference type="RefSeq" id="WP_014683234.1">
    <property type="nucleotide sequence ID" value="NC_017779.1"/>
</dbReference>
<gene>
    <name evidence="2" type="ordered locus">Q7M_1516</name>
</gene>
<dbReference type="InterPro" id="IPR008478">
    <property type="entry name" value="DUF759_BOR_spp"/>
</dbReference>
<evidence type="ECO:0000313" key="3">
    <source>
        <dbReference type="Proteomes" id="UP000005212"/>
    </source>
</evidence>